<dbReference type="Gene3D" id="3.50.50.60">
    <property type="entry name" value="FAD/NAD(P)-binding domain"/>
    <property type="match status" value="2"/>
</dbReference>
<dbReference type="Proteomes" id="UP000657385">
    <property type="component" value="Unassembled WGS sequence"/>
</dbReference>
<keyword evidence="2" id="KW-0285">Flavoprotein</keyword>
<dbReference type="PRINTS" id="PR00411">
    <property type="entry name" value="PNDRDTASEI"/>
</dbReference>
<name>A0A931FBZ8_9ACTN</name>
<evidence type="ECO:0000313" key="7">
    <source>
        <dbReference type="EMBL" id="MBF9066665.1"/>
    </source>
</evidence>
<evidence type="ECO:0000259" key="6">
    <source>
        <dbReference type="Pfam" id="PF14759"/>
    </source>
</evidence>
<dbReference type="SUPFAM" id="SSF51905">
    <property type="entry name" value="FAD/NAD(P)-binding domain"/>
    <property type="match status" value="2"/>
</dbReference>
<dbReference type="Gene3D" id="3.30.390.30">
    <property type="match status" value="1"/>
</dbReference>
<evidence type="ECO:0000256" key="1">
    <source>
        <dbReference type="ARBA" id="ARBA00001974"/>
    </source>
</evidence>
<dbReference type="GO" id="GO:0005737">
    <property type="term" value="C:cytoplasm"/>
    <property type="evidence" value="ECO:0007669"/>
    <property type="project" value="TreeGrafter"/>
</dbReference>
<dbReference type="Pfam" id="PF07992">
    <property type="entry name" value="Pyr_redox_2"/>
    <property type="match status" value="1"/>
</dbReference>
<dbReference type="SUPFAM" id="SSF55424">
    <property type="entry name" value="FAD/NAD-linked reductases, dimerisation (C-terminal) domain"/>
    <property type="match status" value="1"/>
</dbReference>
<dbReference type="PANTHER" id="PTHR43557">
    <property type="entry name" value="APOPTOSIS-INDUCING FACTOR 1"/>
    <property type="match status" value="1"/>
</dbReference>
<organism evidence="7 8">
    <name type="scientific">Streptacidiphilus fuscans</name>
    <dbReference type="NCBI Taxonomy" id="2789292"/>
    <lineage>
        <taxon>Bacteria</taxon>
        <taxon>Bacillati</taxon>
        <taxon>Actinomycetota</taxon>
        <taxon>Actinomycetes</taxon>
        <taxon>Kitasatosporales</taxon>
        <taxon>Streptomycetaceae</taxon>
        <taxon>Streptacidiphilus</taxon>
    </lineage>
</organism>
<keyword evidence="3" id="KW-0274">FAD</keyword>
<dbReference type="InterPro" id="IPR050446">
    <property type="entry name" value="FAD-oxidoreductase/Apoptosis"/>
</dbReference>
<proteinExistence type="predicted"/>
<keyword evidence="4" id="KW-0560">Oxidoreductase</keyword>
<evidence type="ECO:0000256" key="2">
    <source>
        <dbReference type="ARBA" id="ARBA00022630"/>
    </source>
</evidence>
<reference evidence="7" key="1">
    <citation type="submission" date="2020-11" db="EMBL/GenBank/DDBJ databases">
        <title>Isolation and identification of active actinomycetes.</title>
        <authorList>
            <person name="Yu B."/>
        </authorList>
    </citation>
    <scope>NUCLEOTIDE SEQUENCE</scope>
    <source>
        <strain evidence="7">NEAU-YB345</strain>
    </source>
</reference>
<evidence type="ECO:0000313" key="8">
    <source>
        <dbReference type="Proteomes" id="UP000657385"/>
    </source>
</evidence>
<sequence>MRTITVVGASLAGLSTVRELRAQGYDGRVVVVGEEHHLPYDRPPLSKDFLAGGCDADALALGDPDEYRELAVDWLLGERAVRLDPAARTITLADGRELRTDAVVVATGARPRTLRGADGLRGVHTLRTLDDAVALRDALAVGRPRVVVIGAGFIGAEVASAARGRGLDVTVVEAAQVPLERALGPAMGRVCAALHADHGVRLVCGVGVASLEGRGPEERGSEGRGHVTGVRLADGRVLAADVVVVGVGVQPATEWLRGSGVRVDDGVLCDAGCASSIPRVVAAGDVARCPHAFVGTDVGATRIEHWTNALEQPRTAVRTLLSGTSAPGPTAPPYFWSDQYGVRIQLAGHVRPGDVPEVVHGDLEARSFAAVYRRDGRDGRDGGHGRDGRHVAVLAVDQPKLFARLRRTLTLAPDATPLLGCRDGN</sequence>
<dbReference type="RefSeq" id="WP_196192305.1">
    <property type="nucleotide sequence ID" value="NZ_JADPRT010000001.1"/>
</dbReference>
<dbReference type="GO" id="GO:0016651">
    <property type="term" value="F:oxidoreductase activity, acting on NAD(P)H"/>
    <property type="evidence" value="ECO:0007669"/>
    <property type="project" value="TreeGrafter"/>
</dbReference>
<dbReference type="InterPro" id="IPR016156">
    <property type="entry name" value="FAD/NAD-linked_Rdtase_dimer_sf"/>
</dbReference>
<dbReference type="InterPro" id="IPR023753">
    <property type="entry name" value="FAD/NAD-binding_dom"/>
</dbReference>
<feature type="domain" description="Reductase C-terminal" evidence="6">
    <location>
        <begin position="334"/>
        <end position="377"/>
    </location>
</feature>
<dbReference type="InterPro" id="IPR028202">
    <property type="entry name" value="Reductase_C"/>
</dbReference>
<protein>
    <submittedName>
        <fullName evidence="7">FAD-dependent oxidoreductase</fullName>
    </submittedName>
</protein>
<dbReference type="PRINTS" id="PR00368">
    <property type="entry name" value="FADPNR"/>
</dbReference>
<accession>A0A931FBZ8</accession>
<dbReference type="Pfam" id="PF14759">
    <property type="entry name" value="Reductase_C"/>
    <property type="match status" value="1"/>
</dbReference>
<dbReference type="PANTHER" id="PTHR43557:SF2">
    <property type="entry name" value="RIESKE DOMAIN-CONTAINING PROTEIN-RELATED"/>
    <property type="match status" value="1"/>
</dbReference>
<dbReference type="EMBL" id="JADPRT010000001">
    <property type="protein sequence ID" value="MBF9066665.1"/>
    <property type="molecule type" value="Genomic_DNA"/>
</dbReference>
<feature type="domain" description="FAD/NAD(P)-binding" evidence="5">
    <location>
        <begin position="4"/>
        <end position="312"/>
    </location>
</feature>
<comment type="cofactor">
    <cofactor evidence="1">
        <name>FAD</name>
        <dbReference type="ChEBI" id="CHEBI:57692"/>
    </cofactor>
</comment>
<evidence type="ECO:0000259" key="5">
    <source>
        <dbReference type="Pfam" id="PF07992"/>
    </source>
</evidence>
<dbReference type="InterPro" id="IPR036188">
    <property type="entry name" value="FAD/NAD-bd_sf"/>
</dbReference>
<dbReference type="AlphaFoldDB" id="A0A931FBZ8"/>
<evidence type="ECO:0000256" key="4">
    <source>
        <dbReference type="ARBA" id="ARBA00023002"/>
    </source>
</evidence>
<gene>
    <name evidence="7" type="ORF">I2501_01265</name>
</gene>
<comment type="caution">
    <text evidence="7">The sequence shown here is derived from an EMBL/GenBank/DDBJ whole genome shotgun (WGS) entry which is preliminary data.</text>
</comment>
<keyword evidence="8" id="KW-1185">Reference proteome</keyword>
<evidence type="ECO:0000256" key="3">
    <source>
        <dbReference type="ARBA" id="ARBA00022827"/>
    </source>
</evidence>